<protein>
    <submittedName>
        <fullName evidence="1">15374_t:CDS:1</fullName>
    </submittedName>
</protein>
<proteinExistence type="predicted"/>
<keyword evidence="2" id="KW-1185">Reference proteome</keyword>
<reference evidence="1" key="1">
    <citation type="submission" date="2021-06" db="EMBL/GenBank/DDBJ databases">
        <authorList>
            <person name="Kallberg Y."/>
            <person name="Tangrot J."/>
            <person name="Rosling A."/>
        </authorList>
    </citation>
    <scope>NUCLEOTIDE SEQUENCE</scope>
    <source>
        <strain evidence="1">CL356</strain>
    </source>
</reference>
<dbReference type="Proteomes" id="UP000789525">
    <property type="component" value="Unassembled WGS sequence"/>
</dbReference>
<feature type="non-terminal residue" evidence="1">
    <location>
        <position position="144"/>
    </location>
</feature>
<accession>A0ACA9NJZ9</accession>
<gene>
    <name evidence="1" type="ORF">ACOLOM_LOCUS8636</name>
</gene>
<dbReference type="EMBL" id="CAJVPT010022864">
    <property type="protein sequence ID" value="CAG8662291.1"/>
    <property type="molecule type" value="Genomic_DNA"/>
</dbReference>
<comment type="caution">
    <text evidence="1">The sequence shown here is derived from an EMBL/GenBank/DDBJ whole genome shotgun (WGS) entry which is preliminary data.</text>
</comment>
<sequence>FVKFSQIAEENAENAKLRDGKLNARIVELEQSAKKVKIDLRNWNRSKPSSSDQSNLSCDISREQKNDQSKSQNASSGSLQNSISQSKNDLVSKLDQSKIKSPCLEPKLSIDQVQNDIPELSNILSQIAKASTLVKIPYNQRVEQ</sequence>
<feature type="non-terminal residue" evidence="1">
    <location>
        <position position="1"/>
    </location>
</feature>
<evidence type="ECO:0000313" key="1">
    <source>
        <dbReference type="EMBL" id="CAG8662291.1"/>
    </source>
</evidence>
<organism evidence="1 2">
    <name type="scientific">Acaulospora colombiana</name>
    <dbReference type="NCBI Taxonomy" id="27376"/>
    <lineage>
        <taxon>Eukaryota</taxon>
        <taxon>Fungi</taxon>
        <taxon>Fungi incertae sedis</taxon>
        <taxon>Mucoromycota</taxon>
        <taxon>Glomeromycotina</taxon>
        <taxon>Glomeromycetes</taxon>
        <taxon>Diversisporales</taxon>
        <taxon>Acaulosporaceae</taxon>
        <taxon>Acaulospora</taxon>
    </lineage>
</organism>
<name>A0ACA9NJZ9_9GLOM</name>
<evidence type="ECO:0000313" key="2">
    <source>
        <dbReference type="Proteomes" id="UP000789525"/>
    </source>
</evidence>